<name>A0A5B7J7J9_PORTR</name>
<reference evidence="2 3" key="1">
    <citation type="submission" date="2019-05" db="EMBL/GenBank/DDBJ databases">
        <title>Another draft genome of Portunus trituberculatus and its Hox gene families provides insights of decapod evolution.</title>
        <authorList>
            <person name="Jeong J.-H."/>
            <person name="Song I."/>
            <person name="Kim S."/>
            <person name="Choi T."/>
            <person name="Kim D."/>
            <person name="Ryu S."/>
            <person name="Kim W."/>
        </authorList>
    </citation>
    <scope>NUCLEOTIDE SEQUENCE [LARGE SCALE GENOMIC DNA]</scope>
    <source>
        <tissue evidence="2">Muscle</tissue>
    </source>
</reference>
<feature type="transmembrane region" description="Helical" evidence="1">
    <location>
        <begin position="13"/>
        <end position="37"/>
    </location>
</feature>
<keyword evidence="1" id="KW-1133">Transmembrane helix</keyword>
<proteinExistence type="predicted"/>
<evidence type="ECO:0000313" key="3">
    <source>
        <dbReference type="Proteomes" id="UP000324222"/>
    </source>
</evidence>
<evidence type="ECO:0000256" key="1">
    <source>
        <dbReference type="SAM" id="Phobius"/>
    </source>
</evidence>
<keyword evidence="3" id="KW-1185">Reference proteome</keyword>
<gene>
    <name evidence="2" type="ORF">E2C01_087784</name>
</gene>
<evidence type="ECO:0000313" key="2">
    <source>
        <dbReference type="EMBL" id="MPC92680.1"/>
    </source>
</evidence>
<accession>A0A5B7J7J9</accession>
<protein>
    <submittedName>
        <fullName evidence="2">Uncharacterized protein</fullName>
    </submittedName>
</protein>
<dbReference type="EMBL" id="VSRR010092131">
    <property type="protein sequence ID" value="MPC92680.1"/>
    <property type="molecule type" value="Genomic_DNA"/>
</dbReference>
<comment type="caution">
    <text evidence="2">The sequence shown here is derived from an EMBL/GenBank/DDBJ whole genome shotgun (WGS) entry which is preliminary data.</text>
</comment>
<dbReference type="AlphaFoldDB" id="A0A5B7J7J9"/>
<organism evidence="2 3">
    <name type="scientific">Portunus trituberculatus</name>
    <name type="common">Swimming crab</name>
    <name type="synonym">Neptunus trituberculatus</name>
    <dbReference type="NCBI Taxonomy" id="210409"/>
    <lineage>
        <taxon>Eukaryota</taxon>
        <taxon>Metazoa</taxon>
        <taxon>Ecdysozoa</taxon>
        <taxon>Arthropoda</taxon>
        <taxon>Crustacea</taxon>
        <taxon>Multicrustacea</taxon>
        <taxon>Malacostraca</taxon>
        <taxon>Eumalacostraca</taxon>
        <taxon>Eucarida</taxon>
        <taxon>Decapoda</taxon>
        <taxon>Pleocyemata</taxon>
        <taxon>Brachyura</taxon>
        <taxon>Eubrachyura</taxon>
        <taxon>Portunoidea</taxon>
        <taxon>Portunidae</taxon>
        <taxon>Portuninae</taxon>
        <taxon>Portunus</taxon>
    </lineage>
</organism>
<feature type="transmembrane region" description="Helical" evidence="1">
    <location>
        <begin position="49"/>
        <end position="70"/>
    </location>
</feature>
<sequence length="197" mass="21632">MVVAYSSLHHHDLITGGITFPATTLITVSFVTIIATVTTPTRLPRSLPISRHITAVSITTILFFSSSPFFHHFTLHTATTSYSPSSLSSPFYTVSTSPPLCITTLITSIPSTRTPSPYFPHHFTTKSRTTPPLLYPQHHHYQNLPYTNTTPHHNTHLYTTTFLPSPSITPASPMASPTPPHPTAAVIHLTHLNTTTD</sequence>
<keyword evidence="1" id="KW-0472">Membrane</keyword>
<keyword evidence="1" id="KW-0812">Transmembrane</keyword>
<dbReference type="Proteomes" id="UP000324222">
    <property type="component" value="Unassembled WGS sequence"/>
</dbReference>